<keyword evidence="2" id="KW-1185">Reference proteome</keyword>
<dbReference type="EMBL" id="JAUKUD010000004">
    <property type="protein sequence ID" value="KAK0745955.1"/>
    <property type="molecule type" value="Genomic_DNA"/>
</dbReference>
<accession>A0AA40EUY3</accession>
<comment type="caution">
    <text evidence="1">The sequence shown here is derived from an EMBL/GenBank/DDBJ whole genome shotgun (WGS) entry which is preliminary data.</text>
</comment>
<dbReference type="AlphaFoldDB" id="A0AA40EUY3"/>
<sequence length="130" mass="14297">MSALGENMKWPRAGWRGWEGLLRHRPGLPGATLVVASREPTLACPSPAQPQEVGPLRKRSTNAELNFLLWSAGTPPRQSKFAFGHWRHAEKGKGRLAIFVGIFSQGVALGSPDSRGVPAPWGEPWEHWTL</sequence>
<gene>
    <name evidence="1" type="ORF">B0T18DRAFT_390486</name>
</gene>
<organism evidence="1 2">
    <name type="scientific">Schizothecium vesticola</name>
    <dbReference type="NCBI Taxonomy" id="314040"/>
    <lineage>
        <taxon>Eukaryota</taxon>
        <taxon>Fungi</taxon>
        <taxon>Dikarya</taxon>
        <taxon>Ascomycota</taxon>
        <taxon>Pezizomycotina</taxon>
        <taxon>Sordariomycetes</taxon>
        <taxon>Sordariomycetidae</taxon>
        <taxon>Sordariales</taxon>
        <taxon>Schizotheciaceae</taxon>
        <taxon>Schizothecium</taxon>
    </lineage>
</organism>
<protein>
    <submittedName>
        <fullName evidence="1">Uncharacterized protein</fullName>
    </submittedName>
</protein>
<evidence type="ECO:0000313" key="1">
    <source>
        <dbReference type="EMBL" id="KAK0745955.1"/>
    </source>
</evidence>
<name>A0AA40EUY3_9PEZI</name>
<reference evidence="1" key="1">
    <citation type="submission" date="2023-06" db="EMBL/GenBank/DDBJ databases">
        <title>Genome-scale phylogeny and comparative genomics of the fungal order Sordariales.</title>
        <authorList>
            <consortium name="Lawrence Berkeley National Laboratory"/>
            <person name="Hensen N."/>
            <person name="Bonometti L."/>
            <person name="Westerberg I."/>
            <person name="Brannstrom I.O."/>
            <person name="Guillou S."/>
            <person name="Cros-Aarteil S."/>
            <person name="Calhoun S."/>
            <person name="Haridas S."/>
            <person name="Kuo A."/>
            <person name="Mondo S."/>
            <person name="Pangilinan J."/>
            <person name="Riley R."/>
            <person name="LaButti K."/>
            <person name="Andreopoulos B."/>
            <person name="Lipzen A."/>
            <person name="Chen C."/>
            <person name="Yanf M."/>
            <person name="Daum C."/>
            <person name="Ng V."/>
            <person name="Clum A."/>
            <person name="Steindorff A."/>
            <person name="Ohm R."/>
            <person name="Martin F."/>
            <person name="Silar P."/>
            <person name="Natvig D."/>
            <person name="Lalanne C."/>
            <person name="Gautier V."/>
            <person name="Ament-velasquez S.L."/>
            <person name="Kruys A."/>
            <person name="Hutchinson M.I."/>
            <person name="Powell A.J."/>
            <person name="Barry K."/>
            <person name="Miller A.N."/>
            <person name="Grigoriev I.V."/>
            <person name="Debuchy R."/>
            <person name="Gladieux P."/>
            <person name="Thoren M.H."/>
            <person name="Johannesson H."/>
        </authorList>
    </citation>
    <scope>NUCLEOTIDE SEQUENCE</scope>
    <source>
        <strain evidence="1">SMH3187-1</strain>
    </source>
</reference>
<evidence type="ECO:0000313" key="2">
    <source>
        <dbReference type="Proteomes" id="UP001172155"/>
    </source>
</evidence>
<dbReference type="Proteomes" id="UP001172155">
    <property type="component" value="Unassembled WGS sequence"/>
</dbReference>
<proteinExistence type="predicted"/>